<accession>A0ABV2YJW6</accession>
<feature type="region of interest" description="Disordered" evidence="1">
    <location>
        <begin position="222"/>
        <end position="255"/>
    </location>
</feature>
<feature type="region of interest" description="Disordered" evidence="1">
    <location>
        <begin position="87"/>
        <end position="127"/>
    </location>
</feature>
<organism evidence="3 4">
    <name type="scientific">Streptomyces fragilis</name>
    <dbReference type="NCBI Taxonomy" id="67301"/>
    <lineage>
        <taxon>Bacteria</taxon>
        <taxon>Bacillati</taxon>
        <taxon>Actinomycetota</taxon>
        <taxon>Actinomycetes</taxon>
        <taxon>Kitasatosporales</taxon>
        <taxon>Streptomycetaceae</taxon>
        <taxon>Streptomyces</taxon>
    </lineage>
</organism>
<keyword evidence="4" id="KW-1185">Reference proteome</keyword>
<evidence type="ECO:0000313" key="3">
    <source>
        <dbReference type="EMBL" id="MEU3555834.1"/>
    </source>
</evidence>
<dbReference type="InterPro" id="IPR014718">
    <property type="entry name" value="GH-type_carb-bd"/>
</dbReference>
<evidence type="ECO:0000259" key="2">
    <source>
        <dbReference type="Pfam" id="PF18080"/>
    </source>
</evidence>
<dbReference type="Proteomes" id="UP001550850">
    <property type="component" value="Unassembled WGS sequence"/>
</dbReference>
<evidence type="ECO:0000313" key="4">
    <source>
        <dbReference type="Proteomes" id="UP001550850"/>
    </source>
</evidence>
<gene>
    <name evidence="3" type="ORF">AB0E65_16705</name>
</gene>
<protein>
    <recommendedName>
        <fullName evidence="2">Galactose mutarotase-like fold domain-containing protein</fullName>
    </recommendedName>
</protein>
<evidence type="ECO:0000256" key="1">
    <source>
        <dbReference type="SAM" id="MobiDB-lite"/>
    </source>
</evidence>
<dbReference type="RefSeq" id="WP_108955523.1">
    <property type="nucleotide sequence ID" value="NZ_JBEZUR010000023.1"/>
</dbReference>
<feature type="compositionally biased region" description="Low complexity" evidence="1">
    <location>
        <begin position="222"/>
        <end position="233"/>
    </location>
</feature>
<dbReference type="Gene3D" id="2.70.98.10">
    <property type="match status" value="1"/>
</dbReference>
<dbReference type="EMBL" id="JBEZUR010000023">
    <property type="protein sequence ID" value="MEU3555834.1"/>
    <property type="molecule type" value="Genomic_DNA"/>
</dbReference>
<reference evidence="3 4" key="1">
    <citation type="submission" date="2024-06" db="EMBL/GenBank/DDBJ databases">
        <title>The Natural Products Discovery Center: Release of the First 8490 Sequenced Strains for Exploring Actinobacteria Biosynthetic Diversity.</title>
        <authorList>
            <person name="Kalkreuter E."/>
            <person name="Kautsar S.A."/>
            <person name="Yang D."/>
            <person name="Bader C.D."/>
            <person name="Teijaro C.N."/>
            <person name="Fluegel L."/>
            <person name="Davis C.M."/>
            <person name="Simpson J.R."/>
            <person name="Lauterbach L."/>
            <person name="Steele A.D."/>
            <person name="Gui C."/>
            <person name="Meng S."/>
            <person name="Li G."/>
            <person name="Viehrig K."/>
            <person name="Ye F."/>
            <person name="Su P."/>
            <person name="Kiefer A.F."/>
            <person name="Nichols A."/>
            <person name="Cepeda A.J."/>
            <person name="Yan W."/>
            <person name="Fan B."/>
            <person name="Jiang Y."/>
            <person name="Adhikari A."/>
            <person name="Zheng C.-J."/>
            <person name="Schuster L."/>
            <person name="Cowan T.M."/>
            <person name="Smanski M.J."/>
            <person name="Chevrette M.G."/>
            <person name="De Carvalho L.P.S."/>
            <person name="Shen B."/>
        </authorList>
    </citation>
    <scope>NUCLEOTIDE SEQUENCE [LARGE SCALE GENOMIC DNA]</scope>
    <source>
        <strain evidence="3 4">NPDC038104</strain>
    </source>
</reference>
<sequence>MFCALRGRRGTGPQLGLNLRVLAGTVVPASAAPLAADAVTGSAATPVRLSRGSLTATVAEGFLQVISYQLGTRTLDGRATALDSFTRQRHRVRTARPPPCRRLGAEPPTAVRGHRHERDRGLAAERHHPLEHPPELVVDAGSGRRRAELSVGAYTHAPRGATEPRVATYELPWATVVLAADANDDGTVDWQDGAITHRANMLGQGRPGQHIRTHRLPVRACPAAGHAGRPAGARAREDGAPPSAPAAGPPSSDRNWRRVVRGRVGILMVRTPGVVWGAIRSFFRVRRRVRGQQFLAGPRKAQARVVPRSHCP</sequence>
<name>A0ABV2YJW6_9ACTN</name>
<dbReference type="Pfam" id="PF18080">
    <property type="entry name" value="Gal_mutarotas_3"/>
    <property type="match status" value="1"/>
</dbReference>
<feature type="domain" description="Galactose mutarotase-like fold" evidence="2">
    <location>
        <begin position="150"/>
        <end position="190"/>
    </location>
</feature>
<feature type="compositionally biased region" description="Basic and acidic residues" evidence="1">
    <location>
        <begin position="116"/>
        <end position="127"/>
    </location>
</feature>
<proteinExistence type="predicted"/>
<dbReference type="InterPro" id="IPR040633">
    <property type="entry name" value="Gal_mutarotas_3"/>
</dbReference>
<comment type="caution">
    <text evidence="3">The sequence shown here is derived from an EMBL/GenBank/DDBJ whole genome shotgun (WGS) entry which is preliminary data.</text>
</comment>